<feature type="domain" description="Major facilitator superfamily (MFS) profile" evidence="8">
    <location>
        <begin position="4"/>
        <end position="381"/>
    </location>
</feature>
<dbReference type="SUPFAM" id="SSF103473">
    <property type="entry name" value="MFS general substrate transporter"/>
    <property type="match status" value="1"/>
</dbReference>
<dbReference type="RefSeq" id="WP_013023286.1">
    <property type="nucleotide sequence ID" value="NC_013949.1"/>
</dbReference>
<evidence type="ECO:0000256" key="1">
    <source>
        <dbReference type="ARBA" id="ARBA00004651"/>
    </source>
</evidence>
<sequence length="448" mass="50052">MSRQIFLLVIIISIRFFGLFIVLPVISLYAQSFENISALMVGLIIGGAYLTQLLFQTPLGILSDRYNRKIIIFIGLAIFLLGSVICAFAKTPEWLVVGRLIQGMGAVGGIVSAQITDITREEQRTKAMAVMGGCIFASFILAMIVGPIIGGHIGASWLFGITALFTFCSILLLYKVPQSPKLTYSFDTKENTPKETRNKNLWIMNLSSFLEKALMTLVFVVVPLISFDHFHIIEQDLWKIYVPSAILAIFAMGPASILAEKYNKPKLVLFLGISCFLLAYLLFAYSENILWMFVCGILIFFVGFAMLEPIMQSLASKYAKAHLRGRALGNFTTASYLGSFVGGMFGAFAYHHLNFRVLAWMIAVLCILWIGIIFFLRPPQKQKNLYLPLEENLRKILSLIGGLQGVIEVYINEGEKILIIKYDTDLIHAEQLEQQISELGKSHGKISN</sequence>
<comment type="subcellular location">
    <subcellularLocation>
        <location evidence="1">Cell membrane</location>
        <topology evidence="1">Multi-pass membrane protein</topology>
    </subcellularLocation>
</comment>
<proteinExistence type="predicted"/>
<organism evidence="9 10">
    <name type="scientific">Helicobacter mustelae (strain ATCC 43772 / CCUG 25715 / CIP 103759 / LMG 18044 / NCTC 12198 / R85-136P)</name>
    <name type="common">Campylobacter mustelae</name>
    <dbReference type="NCBI Taxonomy" id="679897"/>
    <lineage>
        <taxon>Bacteria</taxon>
        <taxon>Pseudomonadati</taxon>
        <taxon>Campylobacterota</taxon>
        <taxon>Epsilonproteobacteria</taxon>
        <taxon>Campylobacterales</taxon>
        <taxon>Helicobacteraceae</taxon>
        <taxon>Helicobacter</taxon>
    </lineage>
</organism>
<dbReference type="PANTHER" id="PTHR23517:SF2">
    <property type="entry name" value="MULTIDRUG RESISTANCE PROTEIN MDTH"/>
    <property type="match status" value="1"/>
</dbReference>
<feature type="transmembrane region" description="Helical" evidence="7">
    <location>
        <begin position="96"/>
        <end position="115"/>
    </location>
</feature>
<dbReference type="STRING" id="679897.HMU09570"/>
<dbReference type="Proteomes" id="UP000001522">
    <property type="component" value="Chromosome"/>
</dbReference>
<evidence type="ECO:0000256" key="5">
    <source>
        <dbReference type="ARBA" id="ARBA00022989"/>
    </source>
</evidence>
<dbReference type="AlphaFoldDB" id="D3UI91"/>
<evidence type="ECO:0000256" key="3">
    <source>
        <dbReference type="ARBA" id="ARBA00022475"/>
    </source>
</evidence>
<feature type="transmembrane region" description="Helical" evidence="7">
    <location>
        <begin position="357"/>
        <end position="376"/>
    </location>
</feature>
<feature type="transmembrane region" description="Helical" evidence="7">
    <location>
        <begin position="127"/>
        <end position="149"/>
    </location>
</feature>
<evidence type="ECO:0000256" key="7">
    <source>
        <dbReference type="SAM" id="Phobius"/>
    </source>
</evidence>
<dbReference type="InterPro" id="IPR011701">
    <property type="entry name" value="MFS"/>
</dbReference>
<dbReference type="InterPro" id="IPR050171">
    <property type="entry name" value="MFS_Transporters"/>
</dbReference>
<evidence type="ECO:0000313" key="10">
    <source>
        <dbReference type="Proteomes" id="UP000001522"/>
    </source>
</evidence>
<feature type="transmembrane region" description="Helical" evidence="7">
    <location>
        <begin position="238"/>
        <end position="259"/>
    </location>
</feature>
<accession>D3UI91</accession>
<gene>
    <name evidence="9" type="ordered locus">HMU09570</name>
</gene>
<feature type="transmembrane region" description="Helical" evidence="7">
    <location>
        <begin position="70"/>
        <end position="90"/>
    </location>
</feature>
<dbReference type="GO" id="GO:0022857">
    <property type="term" value="F:transmembrane transporter activity"/>
    <property type="evidence" value="ECO:0007669"/>
    <property type="project" value="InterPro"/>
</dbReference>
<feature type="transmembrane region" description="Helical" evidence="7">
    <location>
        <begin position="289"/>
        <end position="307"/>
    </location>
</feature>
<feature type="transmembrane region" description="Helical" evidence="7">
    <location>
        <begin position="155"/>
        <end position="174"/>
    </location>
</feature>
<dbReference type="PRINTS" id="PR01035">
    <property type="entry name" value="TCRTETA"/>
</dbReference>
<evidence type="ECO:0000256" key="6">
    <source>
        <dbReference type="ARBA" id="ARBA00023136"/>
    </source>
</evidence>
<name>D3UI91_HELM1</name>
<feature type="transmembrane region" description="Helical" evidence="7">
    <location>
        <begin position="213"/>
        <end position="232"/>
    </location>
</feature>
<protein>
    <submittedName>
        <fullName evidence="9">Putative multidrug-efflux protein</fullName>
    </submittedName>
</protein>
<feature type="transmembrane region" description="Helical" evidence="7">
    <location>
        <begin position="328"/>
        <end position="351"/>
    </location>
</feature>
<feature type="transmembrane region" description="Helical" evidence="7">
    <location>
        <begin position="36"/>
        <end position="58"/>
    </location>
</feature>
<feature type="transmembrane region" description="Helical" evidence="7">
    <location>
        <begin position="266"/>
        <end position="283"/>
    </location>
</feature>
<dbReference type="InterPro" id="IPR020846">
    <property type="entry name" value="MFS_dom"/>
</dbReference>
<dbReference type="EMBL" id="FN555004">
    <property type="protein sequence ID" value="CBG40214.1"/>
    <property type="molecule type" value="Genomic_DNA"/>
</dbReference>
<dbReference type="KEGG" id="hms:HMU09570"/>
<dbReference type="CDD" id="cd17472">
    <property type="entry name" value="MFS_YajR_like"/>
    <property type="match status" value="1"/>
</dbReference>
<keyword evidence="4 7" id="KW-0812">Transmembrane</keyword>
<dbReference type="GO" id="GO:0005886">
    <property type="term" value="C:plasma membrane"/>
    <property type="evidence" value="ECO:0007669"/>
    <property type="project" value="UniProtKB-SubCell"/>
</dbReference>
<evidence type="ECO:0000256" key="2">
    <source>
        <dbReference type="ARBA" id="ARBA00022448"/>
    </source>
</evidence>
<dbReference type="InterPro" id="IPR001958">
    <property type="entry name" value="Tet-R_TetA/multi-R_MdtG-like"/>
</dbReference>
<keyword evidence="2" id="KW-0813">Transport</keyword>
<dbReference type="Gene3D" id="1.20.1250.20">
    <property type="entry name" value="MFS general substrate transporter like domains"/>
    <property type="match status" value="1"/>
</dbReference>
<keyword evidence="5 7" id="KW-1133">Transmembrane helix</keyword>
<dbReference type="eggNOG" id="COG2814">
    <property type="taxonomic scope" value="Bacteria"/>
</dbReference>
<dbReference type="PROSITE" id="PS50850">
    <property type="entry name" value="MFS"/>
    <property type="match status" value="1"/>
</dbReference>
<dbReference type="HOGENOM" id="CLU_001265_10_0_7"/>
<dbReference type="InterPro" id="IPR036259">
    <property type="entry name" value="MFS_trans_sf"/>
</dbReference>
<evidence type="ECO:0000313" key="9">
    <source>
        <dbReference type="EMBL" id="CBG40214.1"/>
    </source>
</evidence>
<keyword evidence="3" id="KW-1003">Cell membrane</keyword>
<keyword evidence="10" id="KW-1185">Reference proteome</keyword>
<dbReference type="Pfam" id="PF07690">
    <property type="entry name" value="MFS_1"/>
    <property type="match status" value="1"/>
</dbReference>
<keyword evidence="6 7" id="KW-0472">Membrane</keyword>
<reference evidence="9 10" key="1">
    <citation type="journal article" date="2010" name="BMC Genomics">
        <title>Comparative genomics and proteomics of Helicobacter mustelae, an ulcerogenic and carcinogenic gastric pathogen.</title>
        <authorList>
            <person name="O'Toole P.W."/>
            <person name="Snelling W.J."/>
            <person name="Canchaya C."/>
            <person name="Forde B.M."/>
            <person name="Hardie K.R."/>
            <person name="Josenhans C."/>
            <person name="Graham R.L.J."/>
            <person name="McMullan G."/>
            <person name="Parkhill J."/>
            <person name="Belda E."/>
            <person name="Bentley S.D."/>
        </authorList>
    </citation>
    <scope>NUCLEOTIDE SEQUENCE [LARGE SCALE GENOMIC DNA]</scope>
    <source>
        <strain evidence="10">ATCC 43772 / LMG 18044 / NCTC 12198 / 12198</strain>
    </source>
</reference>
<dbReference type="PANTHER" id="PTHR23517">
    <property type="entry name" value="RESISTANCE PROTEIN MDTM, PUTATIVE-RELATED-RELATED"/>
    <property type="match status" value="1"/>
</dbReference>
<feature type="transmembrane region" description="Helical" evidence="7">
    <location>
        <begin position="7"/>
        <end position="30"/>
    </location>
</feature>
<evidence type="ECO:0000259" key="8">
    <source>
        <dbReference type="PROSITE" id="PS50850"/>
    </source>
</evidence>
<evidence type="ECO:0000256" key="4">
    <source>
        <dbReference type="ARBA" id="ARBA00022692"/>
    </source>
</evidence>